<keyword evidence="3" id="KW-1185">Reference proteome</keyword>
<comment type="caution">
    <text evidence="2">The sequence shown here is derived from an EMBL/GenBank/DDBJ whole genome shotgun (WGS) entry which is preliminary data.</text>
</comment>
<evidence type="ECO:0000313" key="2">
    <source>
        <dbReference type="EMBL" id="KAJ8564724.1"/>
    </source>
</evidence>
<dbReference type="AlphaFoldDB" id="A0A9Q1RMT1"/>
<gene>
    <name evidence="2" type="ORF">K7X08_001184</name>
</gene>
<reference evidence="3" key="1">
    <citation type="journal article" date="2023" name="Proc. Natl. Acad. Sci. U.S.A.">
        <title>Genomic and structural basis for evolution of tropane alkaloid biosynthesis.</title>
        <authorList>
            <person name="Wanga Y.-J."/>
            <person name="Taina T."/>
            <person name="Yua J.-Y."/>
            <person name="Lia J."/>
            <person name="Xua B."/>
            <person name="Chenc J."/>
            <person name="D'Auriad J.C."/>
            <person name="Huanga J.-P."/>
            <person name="Huanga S.-X."/>
        </authorList>
    </citation>
    <scope>NUCLEOTIDE SEQUENCE [LARGE SCALE GENOMIC DNA]</scope>
    <source>
        <strain evidence="3">cv. KIB-2019</strain>
    </source>
</reference>
<name>A0A9Q1RMT1_9SOLA</name>
<evidence type="ECO:0000256" key="1">
    <source>
        <dbReference type="SAM" id="MobiDB-lite"/>
    </source>
</evidence>
<proteinExistence type="predicted"/>
<accession>A0A9Q1RMT1</accession>
<dbReference type="EMBL" id="JAJAGQ010000004">
    <property type="protein sequence ID" value="KAJ8564724.1"/>
    <property type="molecule type" value="Genomic_DNA"/>
</dbReference>
<protein>
    <submittedName>
        <fullName evidence="2">Uncharacterized protein</fullName>
    </submittedName>
</protein>
<feature type="compositionally biased region" description="Basic residues" evidence="1">
    <location>
        <begin position="1"/>
        <end position="32"/>
    </location>
</feature>
<organism evidence="2 3">
    <name type="scientific">Anisodus acutangulus</name>
    <dbReference type="NCBI Taxonomy" id="402998"/>
    <lineage>
        <taxon>Eukaryota</taxon>
        <taxon>Viridiplantae</taxon>
        <taxon>Streptophyta</taxon>
        <taxon>Embryophyta</taxon>
        <taxon>Tracheophyta</taxon>
        <taxon>Spermatophyta</taxon>
        <taxon>Magnoliopsida</taxon>
        <taxon>eudicotyledons</taxon>
        <taxon>Gunneridae</taxon>
        <taxon>Pentapetalae</taxon>
        <taxon>asterids</taxon>
        <taxon>lamiids</taxon>
        <taxon>Solanales</taxon>
        <taxon>Solanaceae</taxon>
        <taxon>Solanoideae</taxon>
        <taxon>Hyoscyameae</taxon>
        <taxon>Anisodus</taxon>
    </lineage>
</organism>
<evidence type="ECO:0000313" key="3">
    <source>
        <dbReference type="Proteomes" id="UP001152561"/>
    </source>
</evidence>
<sequence length="136" mass="15249">MCKPKKFQPPPRKNKGRRHPPKQGWKAKPRANRAKEKEIDQALVQVQVQENAEACTTVEVTAPVHDLSNANATQAGNCPISIVDKGKGKMDNIFENQQSEALHNDIELIEQMLRQNASKALRIHPETALQRVLNLS</sequence>
<feature type="region of interest" description="Disordered" evidence="1">
    <location>
        <begin position="1"/>
        <end position="35"/>
    </location>
</feature>
<dbReference type="Proteomes" id="UP001152561">
    <property type="component" value="Unassembled WGS sequence"/>
</dbReference>